<comment type="subcellular location">
    <subcellularLocation>
        <location evidence="1">Membrane</location>
        <topology evidence="1">Multi-pass membrane protein</topology>
    </subcellularLocation>
</comment>
<keyword evidence="6" id="KW-0675">Receptor</keyword>
<feature type="transmembrane region" description="Helical" evidence="8">
    <location>
        <begin position="128"/>
        <end position="149"/>
    </location>
</feature>
<gene>
    <name evidence="10" type="ORF">JYZ213_LOCUS10576</name>
</gene>
<dbReference type="GO" id="GO:0005886">
    <property type="term" value="C:plasma membrane"/>
    <property type="evidence" value="ECO:0007669"/>
    <property type="project" value="TreeGrafter"/>
</dbReference>
<keyword evidence="2 8" id="KW-0812">Transmembrane</keyword>
<evidence type="ECO:0000259" key="9">
    <source>
        <dbReference type="PROSITE" id="PS50262"/>
    </source>
</evidence>
<feature type="transmembrane region" description="Helical" evidence="8">
    <location>
        <begin position="13"/>
        <end position="33"/>
    </location>
</feature>
<feature type="transmembrane region" description="Helical" evidence="8">
    <location>
        <begin position="45"/>
        <end position="68"/>
    </location>
</feature>
<organism evidence="10 11">
    <name type="scientific">Adineta steineri</name>
    <dbReference type="NCBI Taxonomy" id="433720"/>
    <lineage>
        <taxon>Eukaryota</taxon>
        <taxon>Metazoa</taxon>
        <taxon>Spiralia</taxon>
        <taxon>Gnathifera</taxon>
        <taxon>Rotifera</taxon>
        <taxon>Eurotatoria</taxon>
        <taxon>Bdelloidea</taxon>
        <taxon>Adinetida</taxon>
        <taxon>Adinetidae</taxon>
        <taxon>Adineta</taxon>
    </lineage>
</organism>
<keyword evidence="4" id="KW-0297">G-protein coupled receptor</keyword>
<sequence length="336" mass="38031">MSAASFTFISSQFSIYVGFSIFTLGIFGNLINLRLLFPLRKNPSSFLLFISSFFNLIALSFGLLPRILSIGFAIDASLTNLIWCKSRLFFSYNGTITSIICICFASIDRFFVSCRSVVWRNKSNLKTAKLAILITIPIILGINIPYLLFYTIVQTKTDAGNITRKCTTTNSGLILYGNYFVRPVLIGLLPSTILCITGCLIYRNINSIASIQLRGTFQRNLTSMVFIQIITFIIPVMPFATINIYQLLTSSVQKSSYRLAQEMLVSDTSNIVLYISYAANFYVYLISSSSYRRDFLQFILFCFNQNRSNNHVHPPPGVQFTLNQMSTIQQFPRVTH</sequence>
<evidence type="ECO:0000256" key="1">
    <source>
        <dbReference type="ARBA" id="ARBA00004141"/>
    </source>
</evidence>
<dbReference type="AlphaFoldDB" id="A0A813ZP25"/>
<keyword evidence="3 8" id="KW-1133">Transmembrane helix</keyword>
<reference evidence="10" key="1">
    <citation type="submission" date="2021-02" db="EMBL/GenBank/DDBJ databases">
        <authorList>
            <person name="Nowell W R."/>
        </authorList>
    </citation>
    <scope>NUCLEOTIDE SEQUENCE</scope>
</reference>
<evidence type="ECO:0000256" key="5">
    <source>
        <dbReference type="ARBA" id="ARBA00023136"/>
    </source>
</evidence>
<comment type="caution">
    <text evidence="10">The sequence shown here is derived from an EMBL/GenBank/DDBJ whole genome shotgun (WGS) entry which is preliminary data.</text>
</comment>
<evidence type="ECO:0000256" key="3">
    <source>
        <dbReference type="ARBA" id="ARBA00022989"/>
    </source>
</evidence>
<dbReference type="PANTHER" id="PTHR24243:SF230">
    <property type="entry name" value="G-PROTEIN COUPLED RECEPTORS FAMILY 1 PROFILE DOMAIN-CONTAINING PROTEIN"/>
    <property type="match status" value="1"/>
</dbReference>
<keyword evidence="5 8" id="KW-0472">Membrane</keyword>
<dbReference type="GO" id="GO:0004930">
    <property type="term" value="F:G protein-coupled receptor activity"/>
    <property type="evidence" value="ECO:0007669"/>
    <property type="project" value="UniProtKB-KW"/>
</dbReference>
<dbReference type="Pfam" id="PF00001">
    <property type="entry name" value="7tm_1"/>
    <property type="match status" value="1"/>
</dbReference>
<dbReference type="PANTHER" id="PTHR24243">
    <property type="entry name" value="G-PROTEIN COUPLED RECEPTOR"/>
    <property type="match status" value="1"/>
</dbReference>
<proteinExistence type="predicted"/>
<evidence type="ECO:0000256" key="8">
    <source>
        <dbReference type="SAM" id="Phobius"/>
    </source>
</evidence>
<dbReference type="InterPro" id="IPR000276">
    <property type="entry name" value="GPCR_Rhodpsn"/>
</dbReference>
<dbReference type="Gene3D" id="1.20.1070.10">
    <property type="entry name" value="Rhodopsin 7-helix transmembrane proteins"/>
    <property type="match status" value="1"/>
</dbReference>
<evidence type="ECO:0000256" key="6">
    <source>
        <dbReference type="ARBA" id="ARBA00023170"/>
    </source>
</evidence>
<dbReference type="SUPFAM" id="SSF81321">
    <property type="entry name" value="Family A G protein-coupled receptor-like"/>
    <property type="match status" value="1"/>
</dbReference>
<feature type="domain" description="G-protein coupled receptors family 1 profile" evidence="9">
    <location>
        <begin position="19"/>
        <end position="284"/>
    </location>
</feature>
<evidence type="ECO:0000256" key="2">
    <source>
        <dbReference type="ARBA" id="ARBA00022692"/>
    </source>
</evidence>
<accession>A0A813ZP25</accession>
<feature type="transmembrane region" description="Helical" evidence="8">
    <location>
        <begin position="180"/>
        <end position="202"/>
    </location>
</feature>
<evidence type="ECO:0000256" key="4">
    <source>
        <dbReference type="ARBA" id="ARBA00023040"/>
    </source>
</evidence>
<dbReference type="PROSITE" id="PS50262">
    <property type="entry name" value="G_PROTEIN_RECEP_F1_2"/>
    <property type="match status" value="1"/>
</dbReference>
<protein>
    <recommendedName>
        <fullName evidence="9">G-protein coupled receptors family 1 profile domain-containing protein</fullName>
    </recommendedName>
</protein>
<evidence type="ECO:0000256" key="7">
    <source>
        <dbReference type="ARBA" id="ARBA00023224"/>
    </source>
</evidence>
<dbReference type="InterPro" id="IPR017452">
    <property type="entry name" value="GPCR_Rhodpsn_7TM"/>
</dbReference>
<dbReference type="EMBL" id="CAJNOG010000077">
    <property type="protein sequence ID" value="CAF0901438.1"/>
    <property type="molecule type" value="Genomic_DNA"/>
</dbReference>
<dbReference type="Proteomes" id="UP000663845">
    <property type="component" value="Unassembled WGS sequence"/>
</dbReference>
<evidence type="ECO:0000313" key="11">
    <source>
        <dbReference type="Proteomes" id="UP000663845"/>
    </source>
</evidence>
<feature type="transmembrane region" description="Helical" evidence="8">
    <location>
        <begin position="223"/>
        <end position="248"/>
    </location>
</feature>
<name>A0A813ZP25_9BILA</name>
<feature type="transmembrane region" description="Helical" evidence="8">
    <location>
        <begin position="88"/>
        <end position="107"/>
    </location>
</feature>
<feature type="transmembrane region" description="Helical" evidence="8">
    <location>
        <begin position="268"/>
        <end position="286"/>
    </location>
</feature>
<evidence type="ECO:0000313" key="10">
    <source>
        <dbReference type="EMBL" id="CAF0901438.1"/>
    </source>
</evidence>
<keyword evidence="7" id="KW-0807">Transducer</keyword>